<name>A0AAD1Y547_EUPCR</name>
<dbReference type="AlphaFoldDB" id="A0AAD1Y547"/>
<feature type="compositionally biased region" description="Basic and acidic residues" evidence="2">
    <location>
        <begin position="134"/>
        <end position="146"/>
    </location>
</feature>
<feature type="region of interest" description="Disordered" evidence="2">
    <location>
        <begin position="109"/>
        <end position="191"/>
    </location>
</feature>
<evidence type="ECO:0000313" key="4">
    <source>
        <dbReference type="Proteomes" id="UP001295684"/>
    </source>
</evidence>
<evidence type="ECO:0000256" key="2">
    <source>
        <dbReference type="SAM" id="MobiDB-lite"/>
    </source>
</evidence>
<feature type="compositionally biased region" description="Basic residues" evidence="2">
    <location>
        <begin position="237"/>
        <end position="247"/>
    </location>
</feature>
<keyword evidence="4" id="KW-1185">Reference proteome</keyword>
<protein>
    <submittedName>
        <fullName evidence="3">Uncharacterized protein</fullName>
    </submittedName>
</protein>
<keyword evidence="1" id="KW-0175">Coiled coil</keyword>
<dbReference type="Proteomes" id="UP001295684">
    <property type="component" value="Unassembled WGS sequence"/>
</dbReference>
<dbReference type="EMBL" id="CAMPGE010027349">
    <property type="protein sequence ID" value="CAI2384990.1"/>
    <property type="molecule type" value="Genomic_DNA"/>
</dbReference>
<evidence type="ECO:0000313" key="3">
    <source>
        <dbReference type="EMBL" id="CAI2384990.1"/>
    </source>
</evidence>
<comment type="caution">
    <text evidence="3">The sequence shown here is derived from an EMBL/GenBank/DDBJ whole genome shotgun (WGS) entry which is preliminary data.</text>
</comment>
<feature type="compositionally biased region" description="Basic and acidic residues" evidence="2">
    <location>
        <begin position="113"/>
        <end position="122"/>
    </location>
</feature>
<gene>
    <name evidence="3" type="ORF">ECRASSUSDP1_LOCUS26531</name>
</gene>
<feature type="region of interest" description="Disordered" evidence="2">
    <location>
        <begin position="227"/>
        <end position="258"/>
    </location>
</feature>
<proteinExistence type="predicted"/>
<organism evidence="3 4">
    <name type="scientific">Euplotes crassus</name>
    <dbReference type="NCBI Taxonomy" id="5936"/>
    <lineage>
        <taxon>Eukaryota</taxon>
        <taxon>Sar</taxon>
        <taxon>Alveolata</taxon>
        <taxon>Ciliophora</taxon>
        <taxon>Intramacronucleata</taxon>
        <taxon>Spirotrichea</taxon>
        <taxon>Hypotrichia</taxon>
        <taxon>Euplotida</taxon>
        <taxon>Euplotidae</taxon>
        <taxon>Moneuplotes</taxon>
    </lineage>
</organism>
<accession>A0AAD1Y547</accession>
<sequence>MFYSSDSSAEGNKERKYWKYIQEHNNADTSSEKLDPEIISSFLNNSNNYKSVDFTNSHSADMIIKEIAKSFLAQKEVLPDKSFFSPEKDQSLLSRRELEIFDNSIQMNSSMKINKEDGKDNKSSFSASKISRNKPTDYIEDTDSKITKKPRKSKKDIQNNFLKDLITHKRKNQEASGKVPSLDKPDQKQTTTHQLVKNMFNKTLDINNHLQNDISQGLDTEKYQASQACSGCETKKRNSKPTHSKSRRSMESRLLNVNSSKLKVKNFSSKKSTQARSYIKDGKMLSTYKHMNTKSTGMIQPFSEVIYEGNESCELSNSKNSLYSSNIPRFGNNTTNRKIGSNKAVTKFRNDYLKKKRRMKTLNSTHSLKKSASSSKSFSSLNSKQVYMSKNVEKDQKNNSGIASIGNEKGIRKCEIKLINKSDEGAVGTNFSSRTSCLQRYRSQSHLPSTECFSKTESQILHDEIQNLEVKISVLEGKLCQEQKNSIIKQEKMKEEFQAQLSKKDQELKVSRDQISQLLRIIEQMTNSQKLRSGQSKISESNETQCIKVKENFEVSSSDLTNKQVDINSDGTYYIKEGNYGNIKLKELDCGSYDSDKMSIPGPSPTLSNISEGIAGIYSLNVNEVQRNIVKTSENLFGHPRNSMSKKFVYEGNDMKKKAQERISVTARPSIDENEPGNSILKKLESLRTPSSKIFKKILKDESKLEYKEKIFEDSSDESKNQAQALPSSTCLSTQFMKKSSYPLSREQSVSSTKPVFGKIPRQKVINLDDLS</sequence>
<reference evidence="3" key="1">
    <citation type="submission" date="2023-07" db="EMBL/GenBank/DDBJ databases">
        <authorList>
            <consortium name="AG Swart"/>
            <person name="Singh M."/>
            <person name="Singh A."/>
            <person name="Seah K."/>
            <person name="Emmerich C."/>
        </authorList>
    </citation>
    <scope>NUCLEOTIDE SEQUENCE</scope>
    <source>
        <strain evidence="3">DP1</strain>
    </source>
</reference>
<feature type="coiled-coil region" evidence="1">
    <location>
        <begin position="480"/>
        <end position="514"/>
    </location>
</feature>
<evidence type="ECO:0000256" key="1">
    <source>
        <dbReference type="SAM" id="Coils"/>
    </source>
</evidence>